<name>A0A916Z0B9_9BACT</name>
<dbReference type="AlphaFoldDB" id="A0A916Z0B9"/>
<evidence type="ECO:0000313" key="2">
    <source>
        <dbReference type="EMBL" id="GGD69612.1"/>
    </source>
</evidence>
<reference evidence="2" key="1">
    <citation type="journal article" date="2014" name="Int. J. Syst. Evol. Microbiol.">
        <title>Complete genome sequence of Corynebacterium casei LMG S-19264T (=DSM 44701T), isolated from a smear-ripened cheese.</title>
        <authorList>
            <consortium name="US DOE Joint Genome Institute (JGI-PGF)"/>
            <person name="Walter F."/>
            <person name="Albersmeier A."/>
            <person name="Kalinowski J."/>
            <person name="Ruckert C."/>
        </authorList>
    </citation>
    <scope>NUCLEOTIDE SEQUENCE</scope>
    <source>
        <strain evidence="2">CGMCC 1.15958</strain>
    </source>
</reference>
<dbReference type="GO" id="GO:0016787">
    <property type="term" value="F:hydrolase activity"/>
    <property type="evidence" value="ECO:0007669"/>
    <property type="project" value="InterPro"/>
</dbReference>
<sequence length="217" mass="25200">MTEHQIKVERTARYYTLGELNENTKTIWFVVHGYGQLSQYFIKKFASIVDNQTFIVAPEAPSRFYLGEDFKRVGASWMTRELRQSEIDDNNDYLNALYDSLLKDHDLNNISINILGFSQGCATVCRWLDTGQIKCNRLLLWAGFFSNGIREVIEPEKLKDVETYYIYGDKDEFLVAYPEITEKFMATMIQDFNPKVIRFDGKHTVDEPTLKSIIAGF</sequence>
<dbReference type="Gene3D" id="3.40.50.1820">
    <property type="entry name" value="alpha/beta hydrolase"/>
    <property type="match status" value="1"/>
</dbReference>
<evidence type="ECO:0000313" key="3">
    <source>
        <dbReference type="Proteomes" id="UP000609064"/>
    </source>
</evidence>
<proteinExistence type="predicted"/>
<gene>
    <name evidence="2" type="ORF">GCM10011514_37140</name>
</gene>
<dbReference type="InterPro" id="IPR003140">
    <property type="entry name" value="PLipase/COase/thioEstase"/>
</dbReference>
<evidence type="ECO:0000259" key="1">
    <source>
        <dbReference type="Pfam" id="PF02230"/>
    </source>
</evidence>
<keyword evidence="3" id="KW-1185">Reference proteome</keyword>
<dbReference type="InterPro" id="IPR029058">
    <property type="entry name" value="AB_hydrolase_fold"/>
</dbReference>
<reference evidence="2" key="2">
    <citation type="submission" date="2020-09" db="EMBL/GenBank/DDBJ databases">
        <authorList>
            <person name="Sun Q."/>
            <person name="Zhou Y."/>
        </authorList>
    </citation>
    <scope>NUCLEOTIDE SEQUENCE</scope>
    <source>
        <strain evidence="2">CGMCC 1.15958</strain>
    </source>
</reference>
<dbReference type="Pfam" id="PF02230">
    <property type="entry name" value="Abhydrolase_2"/>
    <property type="match status" value="1"/>
</dbReference>
<dbReference type="SUPFAM" id="SSF53474">
    <property type="entry name" value="alpha/beta-Hydrolases"/>
    <property type="match status" value="1"/>
</dbReference>
<protein>
    <submittedName>
        <fullName evidence="2">Esterase</fullName>
    </submittedName>
</protein>
<organism evidence="2 3">
    <name type="scientific">Emticicia aquatilis</name>
    <dbReference type="NCBI Taxonomy" id="1537369"/>
    <lineage>
        <taxon>Bacteria</taxon>
        <taxon>Pseudomonadati</taxon>
        <taxon>Bacteroidota</taxon>
        <taxon>Cytophagia</taxon>
        <taxon>Cytophagales</taxon>
        <taxon>Leadbetterellaceae</taxon>
        <taxon>Emticicia</taxon>
    </lineage>
</organism>
<feature type="domain" description="Phospholipase/carboxylesterase/thioesterase" evidence="1">
    <location>
        <begin position="24"/>
        <end position="212"/>
    </location>
</feature>
<accession>A0A916Z0B9</accession>
<dbReference type="Proteomes" id="UP000609064">
    <property type="component" value="Unassembled WGS sequence"/>
</dbReference>
<comment type="caution">
    <text evidence="2">The sequence shown here is derived from an EMBL/GenBank/DDBJ whole genome shotgun (WGS) entry which is preliminary data.</text>
</comment>
<dbReference type="EMBL" id="BMKK01000008">
    <property type="protein sequence ID" value="GGD69612.1"/>
    <property type="molecule type" value="Genomic_DNA"/>
</dbReference>
<dbReference type="RefSeq" id="WP_188768171.1">
    <property type="nucleotide sequence ID" value="NZ_BMKK01000008.1"/>
</dbReference>